<accession>A0A6V8R568</accession>
<comment type="caution">
    <text evidence="2">The sequence shown here is derived from an EMBL/GenBank/DDBJ whole genome shotgun (WGS) entry which is preliminary data.</text>
</comment>
<feature type="compositionally biased region" description="Low complexity" evidence="1">
    <location>
        <begin position="74"/>
        <end position="85"/>
    </location>
</feature>
<evidence type="ECO:0000256" key="1">
    <source>
        <dbReference type="SAM" id="MobiDB-lite"/>
    </source>
</evidence>
<proteinExistence type="predicted"/>
<name>A0A6V8R568_TRIAP</name>
<dbReference type="AlphaFoldDB" id="A0A6V8R568"/>
<organism evidence="2 3">
    <name type="scientific">Trichoderma asperellum</name>
    <name type="common">Filamentous fungus</name>
    <dbReference type="NCBI Taxonomy" id="101201"/>
    <lineage>
        <taxon>Eukaryota</taxon>
        <taxon>Fungi</taxon>
        <taxon>Dikarya</taxon>
        <taxon>Ascomycota</taxon>
        <taxon>Pezizomycotina</taxon>
        <taxon>Sordariomycetes</taxon>
        <taxon>Hypocreomycetidae</taxon>
        <taxon>Hypocreales</taxon>
        <taxon>Hypocreaceae</taxon>
        <taxon>Trichoderma</taxon>
    </lineage>
</organism>
<evidence type="ECO:0000313" key="2">
    <source>
        <dbReference type="EMBL" id="GFP59700.1"/>
    </source>
</evidence>
<reference evidence="2 3" key="1">
    <citation type="submission" date="2020-07" db="EMBL/GenBank/DDBJ databases">
        <title>Trichoderma asperellum IC-1 whole genome shotgun sequence.</title>
        <authorList>
            <person name="Kanamasa S."/>
            <person name="Takahashi H."/>
        </authorList>
    </citation>
    <scope>NUCLEOTIDE SEQUENCE [LARGE SCALE GENOMIC DNA]</scope>
    <source>
        <strain evidence="2 3">IC-1</strain>
    </source>
</reference>
<feature type="region of interest" description="Disordered" evidence="1">
    <location>
        <begin position="37"/>
        <end position="85"/>
    </location>
</feature>
<feature type="compositionally biased region" description="Basic and acidic residues" evidence="1">
    <location>
        <begin position="55"/>
        <end position="72"/>
    </location>
</feature>
<gene>
    <name evidence="2" type="ORF">TASIC1_0014012200</name>
</gene>
<protein>
    <submittedName>
        <fullName evidence="2">Uncharacterized protein</fullName>
    </submittedName>
</protein>
<sequence length="105" mass="10838">MDVSAMITARVFDGASILRGNGISNHSSVLAHPRCSNHPFRLPHDPDAAAASPAARRDADKLEPGPPRHDDDGAAVFGADGPDGAVGVGLEEVDAVWGRGFDLDG</sequence>
<dbReference type="EMBL" id="BLZH01000014">
    <property type="protein sequence ID" value="GFP59700.1"/>
    <property type="molecule type" value="Genomic_DNA"/>
</dbReference>
<dbReference type="Proteomes" id="UP000517252">
    <property type="component" value="Unassembled WGS sequence"/>
</dbReference>
<evidence type="ECO:0000313" key="3">
    <source>
        <dbReference type="Proteomes" id="UP000517252"/>
    </source>
</evidence>